<dbReference type="Proteomes" id="UP000799441">
    <property type="component" value="Unassembled WGS sequence"/>
</dbReference>
<dbReference type="EMBL" id="MU003772">
    <property type="protein sequence ID" value="KAF2724238.1"/>
    <property type="molecule type" value="Genomic_DNA"/>
</dbReference>
<organism evidence="4 5">
    <name type="scientific">Polychaeton citri CBS 116435</name>
    <dbReference type="NCBI Taxonomy" id="1314669"/>
    <lineage>
        <taxon>Eukaryota</taxon>
        <taxon>Fungi</taxon>
        <taxon>Dikarya</taxon>
        <taxon>Ascomycota</taxon>
        <taxon>Pezizomycotina</taxon>
        <taxon>Dothideomycetes</taxon>
        <taxon>Dothideomycetidae</taxon>
        <taxon>Capnodiales</taxon>
        <taxon>Capnodiaceae</taxon>
        <taxon>Polychaeton</taxon>
    </lineage>
</organism>
<dbReference type="PANTHER" id="PTHR48125:SF10">
    <property type="entry name" value="OS12G0136300 PROTEIN"/>
    <property type="match status" value="1"/>
</dbReference>
<evidence type="ECO:0000256" key="1">
    <source>
        <dbReference type="SAM" id="MobiDB-lite"/>
    </source>
</evidence>
<evidence type="ECO:0000259" key="2">
    <source>
        <dbReference type="Pfam" id="PF08549"/>
    </source>
</evidence>
<dbReference type="InterPro" id="IPR013859">
    <property type="entry name" value="Ssr4_N"/>
</dbReference>
<keyword evidence="5" id="KW-1185">Reference proteome</keyword>
<dbReference type="Pfam" id="PF08549">
    <property type="entry name" value="SWI-SNF_Ssr4_N"/>
    <property type="match status" value="1"/>
</dbReference>
<feature type="compositionally biased region" description="Pro residues" evidence="1">
    <location>
        <begin position="533"/>
        <end position="542"/>
    </location>
</feature>
<feature type="compositionally biased region" description="Basic and acidic residues" evidence="1">
    <location>
        <begin position="446"/>
        <end position="469"/>
    </location>
</feature>
<feature type="compositionally biased region" description="Polar residues" evidence="1">
    <location>
        <begin position="662"/>
        <end position="672"/>
    </location>
</feature>
<feature type="region of interest" description="Disordered" evidence="1">
    <location>
        <begin position="213"/>
        <end position="249"/>
    </location>
</feature>
<evidence type="ECO:0000259" key="3">
    <source>
        <dbReference type="Pfam" id="PF20497"/>
    </source>
</evidence>
<dbReference type="AlphaFoldDB" id="A0A9P4QEM8"/>
<dbReference type="PANTHER" id="PTHR48125">
    <property type="entry name" value="LP07818P1"/>
    <property type="match status" value="1"/>
</dbReference>
<feature type="compositionally biased region" description="Polar residues" evidence="1">
    <location>
        <begin position="501"/>
        <end position="523"/>
    </location>
</feature>
<gene>
    <name evidence="4" type="ORF">K431DRAFT_336881</name>
</gene>
<sequence length="754" mass="82968">MQDPSQGVAGPLQNHVHLISGHRFPMIQSLPINQVFKYLIDAPTLVKQIAPMSWQYLTAPPEGTIWLEWIPQHKSNQQFASDGYVWADPETTYRENLGGFEIEILVHSSGYRPGQDQISCHARTRYHFVRKEPHVAAAPPDPSLWVVHYHRAEQNRHIPVSQVPMTPPVQHILSQRKWLESQGRLERKDFMLHDREHWPAINVPIAPHPSQPMQHPMPRQYFPAGAGQPPAKRQRQSGPNPIPPAVEPPMDLSLEEEENTAFGDYFDHITPRDISTYRYAQHHRWMEEVFSSPYASGQIVPIDLGLGLMGALKGLTEGILEPPSLDMLDQKDKPLKAREATPFTDLKQEQIDEFNKRIQKHLEDGRAEIEKMKADHVKKMQEWKATKKLTEAERKLRYAKWEDQGDAPSMFRVEEPTANGHANGNTEPKQTVEEIVRSVEKDLKVKIEHQDDAKTIEKGGLEREERPLREPSALPEQTIDQQMVEGQQANSNGPQPPLPTDAQSQPTQLLQESLPQDSLPFTVSQPSLATPPQQAPTQPPQPDQSNNNQPSGSLGGDSAAQTPGLDDMNMDIDNSAFDFDHEMAAHGSDNPTPQTTGATPAHQSDSKPEQPQQQQQQQSPAHAPAAPQEQQQLPQQAQPPPPSTSTVQPAIAPPSASMESAGPSNNGTAGEHTNTSNNSAANPTETADTNMFNDDNTFGDLADFGADDGLVDFDGGLGMDNAFGDAIQGMDTPSAEGGGNGSGNEGAGANASAS</sequence>
<feature type="compositionally biased region" description="Polar residues" evidence="1">
    <location>
        <begin position="683"/>
        <end position="696"/>
    </location>
</feature>
<dbReference type="GO" id="GO:0006338">
    <property type="term" value="P:chromatin remodeling"/>
    <property type="evidence" value="ECO:0007669"/>
    <property type="project" value="InterPro"/>
</dbReference>
<dbReference type="Pfam" id="PF20497">
    <property type="entry name" value="SWI-SNF_Ssr4_C"/>
    <property type="match status" value="1"/>
</dbReference>
<feature type="region of interest" description="Disordered" evidence="1">
    <location>
        <begin position="717"/>
        <end position="754"/>
    </location>
</feature>
<feature type="region of interest" description="Disordered" evidence="1">
    <location>
        <begin position="446"/>
        <end position="705"/>
    </location>
</feature>
<dbReference type="OrthoDB" id="5321006at2759"/>
<protein>
    <submittedName>
        <fullName evidence="4">DUF1750-domain-containing protein</fullName>
    </submittedName>
</protein>
<accession>A0A9P4QEM8</accession>
<feature type="compositionally biased region" description="Gly residues" evidence="1">
    <location>
        <begin position="736"/>
        <end position="746"/>
    </location>
</feature>
<feature type="domain" description="SWI/SNF and RSC complexes subunit Ssr4 C-terminal" evidence="3">
    <location>
        <begin position="254"/>
        <end position="732"/>
    </location>
</feature>
<feature type="compositionally biased region" description="Low complexity" evidence="1">
    <location>
        <begin position="673"/>
        <end position="682"/>
    </location>
</feature>
<evidence type="ECO:0000313" key="5">
    <source>
        <dbReference type="Proteomes" id="UP000799441"/>
    </source>
</evidence>
<comment type="caution">
    <text evidence="4">The sequence shown here is derived from an EMBL/GenBank/DDBJ whole genome shotgun (WGS) entry which is preliminary data.</text>
</comment>
<feature type="compositionally biased region" description="Polar residues" evidence="1">
    <location>
        <begin position="589"/>
        <end position="603"/>
    </location>
</feature>
<feature type="domain" description="SWI/SNF and RSC complexes subunit Ssr4 N-terminal" evidence="2">
    <location>
        <begin position="2"/>
        <end position="214"/>
    </location>
</feature>
<reference evidence="4" key="1">
    <citation type="journal article" date="2020" name="Stud. Mycol.">
        <title>101 Dothideomycetes genomes: a test case for predicting lifestyles and emergence of pathogens.</title>
        <authorList>
            <person name="Haridas S."/>
            <person name="Albert R."/>
            <person name="Binder M."/>
            <person name="Bloem J."/>
            <person name="Labutti K."/>
            <person name="Salamov A."/>
            <person name="Andreopoulos B."/>
            <person name="Baker S."/>
            <person name="Barry K."/>
            <person name="Bills G."/>
            <person name="Bluhm B."/>
            <person name="Cannon C."/>
            <person name="Castanera R."/>
            <person name="Culley D."/>
            <person name="Daum C."/>
            <person name="Ezra D."/>
            <person name="Gonzalez J."/>
            <person name="Henrissat B."/>
            <person name="Kuo A."/>
            <person name="Liang C."/>
            <person name="Lipzen A."/>
            <person name="Lutzoni F."/>
            <person name="Magnuson J."/>
            <person name="Mondo S."/>
            <person name="Nolan M."/>
            <person name="Ohm R."/>
            <person name="Pangilinan J."/>
            <person name="Park H.-J."/>
            <person name="Ramirez L."/>
            <person name="Alfaro M."/>
            <person name="Sun H."/>
            <person name="Tritt A."/>
            <person name="Yoshinaga Y."/>
            <person name="Zwiers L.-H."/>
            <person name="Turgeon B."/>
            <person name="Goodwin S."/>
            <person name="Spatafora J."/>
            <person name="Crous P."/>
            <person name="Grigoriev I."/>
        </authorList>
    </citation>
    <scope>NUCLEOTIDE SEQUENCE</scope>
    <source>
        <strain evidence="4">CBS 116435</strain>
    </source>
</reference>
<evidence type="ECO:0000313" key="4">
    <source>
        <dbReference type="EMBL" id="KAF2724238.1"/>
    </source>
</evidence>
<feature type="compositionally biased region" description="Low complexity" evidence="1">
    <location>
        <begin position="543"/>
        <end position="552"/>
    </location>
</feature>
<feature type="compositionally biased region" description="Polar residues" evidence="1">
    <location>
        <begin position="478"/>
        <end position="493"/>
    </location>
</feature>
<feature type="compositionally biased region" description="Low complexity" evidence="1">
    <location>
        <begin position="609"/>
        <end position="636"/>
    </location>
</feature>
<proteinExistence type="predicted"/>
<name>A0A9P4QEM8_9PEZI</name>
<dbReference type="InterPro" id="IPR046464">
    <property type="entry name" value="SWI-SNF_Ssr4_C"/>
</dbReference>